<comment type="caution">
    <text evidence="15">The sequence shown here is derived from an EMBL/GenBank/DDBJ whole genome shotgun (WGS) entry which is preliminary data.</text>
</comment>
<dbReference type="InterPro" id="IPR011006">
    <property type="entry name" value="CheY-like_superfamily"/>
</dbReference>
<dbReference type="InterPro" id="IPR036890">
    <property type="entry name" value="HATPase_C_sf"/>
</dbReference>
<evidence type="ECO:0000256" key="5">
    <source>
        <dbReference type="ARBA" id="ARBA00022553"/>
    </source>
</evidence>
<dbReference type="InterPro" id="IPR004358">
    <property type="entry name" value="Sig_transdc_His_kin-like_C"/>
</dbReference>
<feature type="transmembrane region" description="Helical" evidence="12">
    <location>
        <begin position="210"/>
        <end position="227"/>
    </location>
</feature>
<dbReference type="InterPro" id="IPR036097">
    <property type="entry name" value="HisK_dim/P_sf"/>
</dbReference>
<dbReference type="Gene3D" id="1.10.287.130">
    <property type="match status" value="1"/>
</dbReference>
<dbReference type="SMART" id="SM00448">
    <property type="entry name" value="REC"/>
    <property type="match status" value="1"/>
</dbReference>
<feature type="transmembrane region" description="Helical" evidence="12">
    <location>
        <begin position="144"/>
        <end position="165"/>
    </location>
</feature>
<dbReference type="CDD" id="cd17546">
    <property type="entry name" value="REC_hyHK_CKI1_RcsC-like"/>
    <property type="match status" value="1"/>
</dbReference>
<feature type="transmembrane region" description="Helical" evidence="12">
    <location>
        <begin position="181"/>
        <end position="198"/>
    </location>
</feature>
<dbReference type="Pfam" id="PF02518">
    <property type="entry name" value="HATPase_c"/>
    <property type="match status" value="1"/>
</dbReference>
<comment type="function">
    <text evidence="9">May play the central regulatory role in sporulation. It may be an element of the effector pathway responsible for the activation of sporulation genes in response to nutritional stress. Spo0A may act in concert with spo0H (a sigma factor) to control the expression of some genes that are critical to the sporulation process.</text>
</comment>
<sequence length="710" mass="81671">MPIELILYIHFSISSILITAFLMLKFWNYRSKKEAKTLALMMLGAFIWGVSSYISNLTTNIRAMIILEKIEFLGVVLISVHWFVFCIQFTEYRYIMQKYIRYFYIIPSITMILLFTNRYHHLMVKSRAFVEVGPLLVANEFYGLWYWVHSLYSYFLFSLGILILLHNKKQLPLVLLKQTNMIIYSIMIPLVLSIIYLFRLNPFYPIDPTLFTFSITGIICYISLYRYKLFRLIPSARAAVAEHMSGLLFVFDNQNNLLDMNKTAENTLCLKSKQYFGKKIQEIDNNYLSVFDKYVNVQSADERITIETNMGTKYYDLKIRPLLDEHHTSMGKFVILYDVTELEHAIQVKSNFLASMSHEIRTPINSIIGFMDLLKTADYKPKEKDYHNIAFKSAEDLLAIVNSILDYSMLEAGKIELGLTIFSLNQLIDEITKMFSIHEKNLEFYCEIDKNVPQFIQGDRDKIKQILTNLLSNAYKFTDSGSVVLKVALINVNKEESLEFSITDTGIGIPDNKIDTIYQRFQQLDMSNSRKYGGIGLGLAIVKELLFLMGGTINVKSTLSQGSTFTVSIPVKGLNIAAEERKEGVSKKQIVCLLAEDNKANQLLVYNIIKKYGYHIDVADNGEEVISMVKIKDYDIILMDLQMPVIDGYEAAKAIRDLEKTSGRRVPIIALTANATKEDMLKSKHAGMDDFITKPLRTKILFEKINQYIS</sequence>
<dbReference type="AlphaFoldDB" id="A0A8J7H0H8"/>
<dbReference type="Gene3D" id="3.40.50.2300">
    <property type="match status" value="1"/>
</dbReference>
<dbReference type="EMBL" id="JAEAGR010000001">
    <property type="protein sequence ID" value="MBH1939572.1"/>
    <property type="molecule type" value="Genomic_DNA"/>
</dbReference>
<keyword evidence="16" id="KW-1185">Reference proteome</keyword>
<dbReference type="SUPFAM" id="SSF55874">
    <property type="entry name" value="ATPase domain of HSP90 chaperone/DNA topoisomerase II/histidine kinase"/>
    <property type="match status" value="1"/>
</dbReference>
<dbReference type="Gene3D" id="3.30.565.10">
    <property type="entry name" value="Histidine kinase-like ATPase, C-terminal domain"/>
    <property type="match status" value="1"/>
</dbReference>
<evidence type="ECO:0000259" key="14">
    <source>
        <dbReference type="PROSITE" id="PS50110"/>
    </source>
</evidence>
<dbReference type="InterPro" id="IPR031621">
    <property type="entry name" value="HisKA_7TM"/>
</dbReference>
<evidence type="ECO:0000256" key="9">
    <source>
        <dbReference type="ARBA" id="ARBA00024867"/>
    </source>
</evidence>
<dbReference type="PROSITE" id="PS50109">
    <property type="entry name" value="HIS_KIN"/>
    <property type="match status" value="1"/>
</dbReference>
<evidence type="ECO:0000256" key="8">
    <source>
        <dbReference type="ARBA" id="ARBA00023012"/>
    </source>
</evidence>
<evidence type="ECO:0000256" key="1">
    <source>
        <dbReference type="ARBA" id="ARBA00000085"/>
    </source>
</evidence>
<keyword evidence="5 11" id="KW-0597">Phosphoprotein</keyword>
<accession>A0A8J7H0H8</accession>
<dbReference type="GO" id="GO:0009927">
    <property type="term" value="F:histidine phosphotransfer kinase activity"/>
    <property type="evidence" value="ECO:0007669"/>
    <property type="project" value="TreeGrafter"/>
</dbReference>
<dbReference type="InterPro" id="IPR005467">
    <property type="entry name" value="His_kinase_dom"/>
</dbReference>
<feature type="transmembrane region" description="Helical" evidence="12">
    <location>
        <begin position="102"/>
        <end position="120"/>
    </location>
</feature>
<evidence type="ECO:0000256" key="7">
    <source>
        <dbReference type="ARBA" id="ARBA00022777"/>
    </source>
</evidence>
<evidence type="ECO:0000256" key="10">
    <source>
        <dbReference type="ARBA" id="ARBA00074306"/>
    </source>
</evidence>
<dbReference type="Pfam" id="PF16927">
    <property type="entry name" value="HisKA_7TM"/>
    <property type="match status" value="1"/>
</dbReference>
<feature type="transmembrane region" description="Helical" evidence="12">
    <location>
        <begin position="38"/>
        <end position="58"/>
    </location>
</feature>
<dbReference type="PANTHER" id="PTHR43047">
    <property type="entry name" value="TWO-COMPONENT HISTIDINE PROTEIN KINASE"/>
    <property type="match status" value="1"/>
</dbReference>
<evidence type="ECO:0000256" key="2">
    <source>
        <dbReference type="ARBA" id="ARBA00006402"/>
    </source>
</evidence>
<dbReference type="SUPFAM" id="SSF47384">
    <property type="entry name" value="Homodimeric domain of signal transducing histidine kinase"/>
    <property type="match status" value="1"/>
</dbReference>
<keyword evidence="12" id="KW-0812">Transmembrane</keyword>
<evidence type="ECO:0000313" key="15">
    <source>
        <dbReference type="EMBL" id="MBH1939572.1"/>
    </source>
</evidence>
<comment type="similarity">
    <text evidence="2">In the N-terminal section; belongs to the phytochrome family.</text>
</comment>
<evidence type="ECO:0000256" key="12">
    <source>
        <dbReference type="SAM" id="Phobius"/>
    </source>
</evidence>
<evidence type="ECO:0000256" key="4">
    <source>
        <dbReference type="ARBA" id="ARBA00018672"/>
    </source>
</evidence>
<dbReference type="Pfam" id="PF00072">
    <property type="entry name" value="Response_reg"/>
    <property type="match status" value="1"/>
</dbReference>
<evidence type="ECO:0000259" key="13">
    <source>
        <dbReference type="PROSITE" id="PS50109"/>
    </source>
</evidence>
<dbReference type="PRINTS" id="PR00344">
    <property type="entry name" value="BCTRLSENSOR"/>
</dbReference>
<organism evidence="15 16">
    <name type="scientific">Mobilitalea sibirica</name>
    <dbReference type="NCBI Taxonomy" id="1462919"/>
    <lineage>
        <taxon>Bacteria</taxon>
        <taxon>Bacillati</taxon>
        <taxon>Bacillota</taxon>
        <taxon>Clostridia</taxon>
        <taxon>Lachnospirales</taxon>
        <taxon>Lachnospiraceae</taxon>
        <taxon>Mobilitalea</taxon>
    </lineage>
</organism>
<dbReference type="GO" id="GO:0005886">
    <property type="term" value="C:plasma membrane"/>
    <property type="evidence" value="ECO:0007669"/>
    <property type="project" value="TreeGrafter"/>
</dbReference>
<keyword evidence="8" id="KW-0902">Two-component regulatory system</keyword>
<dbReference type="EC" id="2.7.13.3" evidence="3"/>
<dbReference type="CDD" id="cd00082">
    <property type="entry name" value="HisKA"/>
    <property type="match status" value="1"/>
</dbReference>
<feature type="domain" description="Response regulatory" evidence="14">
    <location>
        <begin position="591"/>
        <end position="709"/>
    </location>
</feature>
<dbReference type="PROSITE" id="PS50110">
    <property type="entry name" value="RESPONSE_REGULATORY"/>
    <property type="match status" value="1"/>
</dbReference>
<keyword evidence="6" id="KW-0808">Transferase</keyword>
<dbReference type="PANTHER" id="PTHR43047:SF72">
    <property type="entry name" value="OSMOSENSING HISTIDINE PROTEIN KINASE SLN1"/>
    <property type="match status" value="1"/>
</dbReference>
<reference evidence="15" key="1">
    <citation type="submission" date="2020-12" db="EMBL/GenBank/DDBJ databases">
        <title>M. sibirica DSM 26468T genome.</title>
        <authorList>
            <person name="Thieme N."/>
            <person name="Rettenmaier R."/>
            <person name="Zverlov V."/>
            <person name="Liebl W."/>
        </authorList>
    </citation>
    <scope>NUCLEOTIDE SEQUENCE</scope>
    <source>
        <strain evidence="15">DSM 26468</strain>
    </source>
</reference>
<name>A0A8J7H0H8_9FIRM</name>
<keyword evidence="7" id="KW-0418">Kinase</keyword>
<feature type="transmembrane region" description="Helical" evidence="12">
    <location>
        <begin position="6"/>
        <end position="26"/>
    </location>
</feature>
<dbReference type="Pfam" id="PF00512">
    <property type="entry name" value="HisKA"/>
    <property type="match status" value="1"/>
</dbReference>
<gene>
    <name evidence="15" type="ORF">I5677_01535</name>
</gene>
<dbReference type="Gene3D" id="3.30.450.20">
    <property type="entry name" value="PAS domain"/>
    <property type="match status" value="1"/>
</dbReference>
<dbReference type="InterPro" id="IPR003661">
    <property type="entry name" value="HisK_dim/P_dom"/>
</dbReference>
<dbReference type="InterPro" id="IPR003594">
    <property type="entry name" value="HATPase_dom"/>
</dbReference>
<evidence type="ECO:0000256" key="11">
    <source>
        <dbReference type="PROSITE-ProRule" id="PRU00169"/>
    </source>
</evidence>
<keyword evidence="12" id="KW-1133">Transmembrane helix</keyword>
<dbReference type="FunFam" id="3.30.565.10:FF:000010">
    <property type="entry name" value="Sensor histidine kinase RcsC"/>
    <property type="match status" value="1"/>
</dbReference>
<dbReference type="RefSeq" id="WP_197659785.1">
    <property type="nucleotide sequence ID" value="NZ_JAEAGR010000001.1"/>
</dbReference>
<dbReference type="Proteomes" id="UP000623269">
    <property type="component" value="Unassembled WGS sequence"/>
</dbReference>
<evidence type="ECO:0000256" key="3">
    <source>
        <dbReference type="ARBA" id="ARBA00012438"/>
    </source>
</evidence>
<evidence type="ECO:0000256" key="6">
    <source>
        <dbReference type="ARBA" id="ARBA00022679"/>
    </source>
</evidence>
<feature type="modified residue" description="4-aspartylphosphate" evidence="11">
    <location>
        <position position="640"/>
    </location>
</feature>
<proteinExistence type="inferred from homology"/>
<dbReference type="InterPro" id="IPR001789">
    <property type="entry name" value="Sig_transdc_resp-reg_receiver"/>
</dbReference>
<feature type="transmembrane region" description="Helical" evidence="12">
    <location>
        <begin position="70"/>
        <end position="90"/>
    </location>
</feature>
<dbReference type="SMART" id="SM00388">
    <property type="entry name" value="HisKA"/>
    <property type="match status" value="1"/>
</dbReference>
<dbReference type="GO" id="GO:0000155">
    <property type="term" value="F:phosphorelay sensor kinase activity"/>
    <property type="evidence" value="ECO:0007669"/>
    <property type="project" value="InterPro"/>
</dbReference>
<keyword evidence="12" id="KW-0472">Membrane</keyword>
<feature type="domain" description="Histidine kinase" evidence="13">
    <location>
        <begin position="355"/>
        <end position="573"/>
    </location>
</feature>
<dbReference type="CDD" id="cd16922">
    <property type="entry name" value="HATPase_EvgS-ArcB-TorS-like"/>
    <property type="match status" value="1"/>
</dbReference>
<evidence type="ECO:0000313" key="16">
    <source>
        <dbReference type="Proteomes" id="UP000623269"/>
    </source>
</evidence>
<comment type="catalytic activity">
    <reaction evidence="1">
        <text>ATP + protein L-histidine = ADP + protein N-phospho-L-histidine.</text>
        <dbReference type="EC" id="2.7.13.3"/>
    </reaction>
</comment>
<protein>
    <recommendedName>
        <fullName evidence="10">Circadian input-output histidine kinase CikA</fullName>
        <ecNumber evidence="3">2.7.13.3</ecNumber>
    </recommendedName>
    <alternativeName>
        <fullName evidence="4">Stage 0 sporulation protein A homolog</fullName>
    </alternativeName>
</protein>
<dbReference type="SUPFAM" id="SSF52172">
    <property type="entry name" value="CheY-like"/>
    <property type="match status" value="1"/>
</dbReference>
<dbReference type="SMART" id="SM00387">
    <property type="entry name" value="HATPase_c"/>
    <property type="match status" value="1"/>
</dbReference>